<feature type="domain" description="ZAD" evidence="1">
    <location>
        <begin position="7"/>
        <end position="81"/>
    </location>
</feature>
<dbReference type="Gene3D" id="3.40.1800.20">
    <property type="match status" value="1"/>
</dbReference>
<dbReference type="EMBL" id="JBDJPC010000002">
    <property type="protein sequence ID" value="KAL1513574.1"/>
    <property type="molecule type" value="Genomic_DNA"/>
</dbReference>
<dbReference type="AlphaFoldDB" id="A0ABD1F9F7"/>
<accession>A0ABD1F9F7</accession>
<organism evidence="2 3">
    <name type="scientific">Hypothenemus hampei</name>
    <name type="common">Coffee berry borer</name>
    <dbReference type="NCBI Taxonomy" id="57062"/>
    <lineage>
        <taxon>Eukaryota</taxon>
        <taxon>Metazoa</taxon>
        <taxon>Ecdysozoa</taxon>
        <taxon>Arthropoda</taxon>
        <taxon>Hexapoda</taxon>
        <taxon>Insecta</taxon>
        <taxon>Pterygota</taxon>
        <taxon>Neoptera</taxon>
        <taxon>Endopterygota</taxon>
        <taxon>Coleoptera</taxon>
        <taxon>Polyphaga</taxon>
        <taxon>Cucujiformia</taxon>
        <taxon>Curculionidae</taxon>
        <taxon>Scolytinae</taxon>
        <taxon>Hypothenemus</taxon>
    </lineage>
</organism>
<proteinExistence type="predicted"/>
<dbReference type="SUPFAM" id="SSF57716">
    <property type="entry name" value="Glucocorticoid receptor-like (DNA-binding domain)"/>
    <property type="match status" value="1"/>
</dbReference>
<name>A0ABD1F9F7_HYPHA</name>
<evidence type="ECO:0000313" key="2">
    <source>
        <dbReference type="EMBL" id="KAL1513574.1"/>
    </source>
</evidence>
<reference evidence="2 3" key="1">
    <citation type="submission" date="2024-05" db="EMBL/GenBank/DDBJ databases">
        <title>Genetic variation in Jamaican populations of the coffee berry borer (Hypothenemus hampei).</title>
        <authorList>
            <person name="Errbii M."/>
            <person name="Myrie A."/>
        </authorList>
    </citation>
    <scope>NUCLEOTIDE SEQUENCE [LARGE SCALE GENOMIC DNA]</scope>
    <source>
        <strain evidence="2">JA-Hopewell-2020-01-JO</strain>
        <tissue evidence="2">Whole body</tissue>
    </source>
</reference>
<gene>
    <name evidence="2" type="ORF">ABEB36_002969</name>
</gene>
<keyword evidence="3" id="KW-1185">Reference proteome</keyword>
<sequence>MSNNNAYCRLCKANRNLISMFSGKKQAMRSPVRKMIYETLHVKILRTDQVTTVCCNCLTDVLYFYSFKINASTNQHNLSRVDKINLPDLNTTGMINEWLNGKKRLIERCQVSTDSELHENTLSDSRGFKGFNKKTGFAAISPKTCEINKPIENNITQENSGQQTFAENEIKKLLKTSNSQTDSPNYSHKRIQCDILKNNCTVDDKSIQCVLDTESNLKSALQIEFEQFLNGNKSDHTSFSSTSKAVNNISFSANNDAINSLGLLVVKDKSAEYKTCTFCFKSIHKSIFRNHSKSHRKCDFCKRIFYKSSYTQRHMIKCQKFYISKIQNNTSIPLIYLTKIEHNPCLMREYPETLKLELFQTTKTSLE</sequence>
<evidence type="ECO:0000259" key="1">
    <source>
        <dbReference type="SMART" id="SM00868"/>
    </source>
</evidence>
<dbReference type="SMART" id="SM00868">
    <property type="entry name" value="zf-AD"/>
    <property type="match status" value="1"/>
</dbReference>
<dbReference type="Proteomes" id="UP001566132">
    <property type="component" value="Unassembled WGS sequence"/>
</dbReference>
<comment type="caution">
    <text evidence="2">The sequence shown here is derived from an EMBL/GenBank/DDBJ whole genome shotgun (WGS) entry which is preliminary data.</text>
</comment>
<dbReference type="InterPro" id="IPR012934">
    <property type="entry name" value="Znf_AD"/>
</dbReference>
<dbReference type="Pfam" id="PF07776">
    <property type="entry name" value="zf-AD"/>
    <property type="match status" value="1"/>
</dbReference>
<protein>
    <recommendedName>
        <fullName evidence="1">ZAD domain-containing protein</fullName>
    </recommendedName>
</protein>
<evidence type="ECO:0000313" key="3">
    <source>
        <dbReference type="Proteomes" id="UP001566132"/>
    </source>
</evidence>